<dbReference type="EMBL" id="JNBR01001548">
    <property type="protein sequence ID" value="OQR85956.1"/>
    <property type="molecule type" value="Genomic_DNA"/>
</dbReference>
<protein>
    <submittedName>
        <fullName evidence="6">Eukaryotic translation initiation factor 4 gamma 2</fullName>
    </submittedName>
</protein>
<feature type="compositionally biased region" description="Basic and acidic residues" evidence="4">
    <location>
        <begin position="102"/>
        <end position="118"/>
    </location>
</feature>
<feature type="compositionally biased region" description="Polar residues" evidence="4">
    <location>
        <begin position="327"/>
        <end position="339"/>
    </location>
</feature>
<dbReference type="InterPro" id="IPR003891">
    <property type="entry name" value="Initiation_fac_eIF4g_MI"/>
</dbReference>
<dbReference type="Proteomes" id="UP000243579">
    <property type="component" value="Unassembled WGS sequence"/>
</dbReference>
<dbReference type="GO" id="GO:0003729">
    <property type="term" value="F:mRNA binding"/>
    <property type="evidence" value="ECO:0007669"/>
    <property type="project" value="TreeGrafter"/>
</dbReference>
<evidence type="ECO:0000256" key="1">
    <source>
        <dbReference type="ARBA" id="ARBA00005775"/>
    </source>
</evidence>
<reference evidence="6 7" key="1">
    <citation type="journal article" date="2014" name="Genome Biol. Evol.">
        <title>The secreted proteins of Achlya hypogyna and Thraustotheca clavata identify the ancestral oomycete secretome and reveal gene acquisitions by horizontal gene transfer.</title>
        <authorList>
            <person name="Misner I."/>
            <person name="Blouin N."/>
            <person name="Leonard G."/>
            <person name="Richards T.A."/>
            <person name="Lane C.E."/>
        </authorList>
    </citation>
    <scope>NUCLEOTIDE SEQUENCE [LARGE SCALE GENOMIC DNA]</scope>
    <source>
        <strain evidence="6 7">ATCC 48635</strain>
    </source>
</reference>
<dbReference type="Pfam" id="PF02847">
    <property type="entry name" value="MA3"/>
    <property type="match status" value="2"/>
</dbReference>
<comment type="caution">
    <text evidence="6">The sequence shown here is derived from an EMBL/GenBank/DDBJ whole genome shotgun (WGS) entry which is preliminary data.</text>
</comment>
<feature type="compositionally biased region" description="Basic and acidic residues" evidence="4">
    <location>
        <begin position="221"/>
        <end position="232"/>
    </location>
</feature>
<keyword evidence="7" id="KW-1185">Reference proteome</keyword>
<keyword evidence="3" id="KW-0648">Protein biosynthesis</keyword>
<feature type="compositionally biased region" description="Basic and acidic residues" evidence="4">
    <location>
        <begin position="182"/>
        <end position="195"/>
    </location>
</feature>
<gene>
    <name evidence="6" type="ORF">ACHHYP_11144</name>
</gene>
<evidence type="ECO:0000259" key="5">
    <source>
        <dbReference type="PROSITE" id="PS51366"/>
    </source>
</evidence>
<feature type="region of interest" description="Disordered" evidence="4">
    <location>
        <begin position="936"/>
        <end position="956"/>
    </location>
</feature>
<dbReference type="InterPro" id="IPR016024">
    <property type="entry name" value="ARM-type_fold"/>
</dbReference>
<name>A0A1V9YJV3_ACHHY</name>
<evidence type="ECO:0000256" key="4">
    <source>
        <dbReference type="SAM" id="MobiDB-lite"/>
    </source>
</evidence>
<feature type="domain" description="MI" evidence="5">
    <location>
        <begin position="1173"/>
        <end position="1297"/>
    </location>
</feature>
<comment type="similarity">
    <text evidence="1">Belongs to the eukaryotic initiation factor 4G family.</text>
</comment>
<dbReference type="PROSITE" id="PS51366">
    <property type="entry name" value="MI"/>
    <property type="match status" value="2"/>
</dbReference>
<dbReference type="Gene3D" id="1.25.40.180">
    <property type="match status" value="4"/>
</dbReference>
<feature type="compositionally biased region" description="Low complexity" evidence="4">
    <location>
        <begin position="164"/>
        <end position="178"/>
    </location>
</feature>
<dbReference type="SUPFAM" id="SSF48371">
    <property type="entry name" value="ARM repeat"/>
    <property type="match status" value="3"/>
</dbReference>
<dbReference type="SMART" id="SM00544">
    <property type="entry name" value="MA3"/>
    <property type="match status" value="2"/>
</dbReference>
<dbReference type="OrthoDB" id="514777at2759"/>
<organism evidence="6 7">
    <name type="scientific">Achlya hypogyna</name>
    <name type="common">Oomycete</name>
    <name type="synonym">Protoachlya hypogyna</name>
    <dbReference type="NCBI Taxonomy" id="1202772"/>
    <lineage>
        <taxon>Eukaryota</taxon>
        <taxon>Sar</taxon>
        <taxon>Stramenopiles</taxon>
        <taxon>Oomycota</taxon>
        <taxon>Saprolegniomycetes</taxon>
        <taxon>Saprolegniales</taxon>
        <taxon>Achlyaceae</taxon>
        <taxon>Achlya</taxon>
    </lineage>
</organism>
<dbReference type="InterPro" id="IPR003890">
    <property type="entry name" value="MIF4G-like_typ-3"/>
</dbReference>
<evidence type="ECO:0000256" key="3">
    <source>
        <dbReference type="ARBA" id="ARBA00022917"/>
    </source>
</evidence>
<accession>A0A1V9YJV3</accession>
<feature type="region of interest" description="Disordered" evidence="4">
    <location>
        <begin position="488"/>
        <end position="542"/>
    </location>
</feature>
<dbReference type="SMART" id="SM00543">
    <property type="entry name" value="MIF4G"/>
    <property type="match status" value="1"/>
</dbReference>
<feature type="compositionally biased region" description="Basic and acidic residues" evidence="4">
    <location>
        <begin position="936"/>
        <end position="946"/>
    </location>
</feature>
<dbReference type="Pfam" id="PF02854">
    <property type="entry name" value="MIF4G"/>
    <property type="match status" value="2"/>
</dbReference>
<feature type="compositionally biased region" description="Basic and acidic residues" evidence="4">
    <location>
        <begin position="276"/>
        <end position="303"/>
    </location>
</feature>
<dbReference type="PANTHER" id="PTHR23253:SF9">
    <property type="entry name" value="EUKARYOTIC TRANSLATION INITIATION FACTOR 4 GAMMA 2"/>
    <property type="match status" value="1"/>
</dbReference>
<feature type="compositionally biased region" description="Basic and acidic residues" evidence="4">
    <location>
        <begin position="352"/>
        <end position="414"/>
    </location>
</feature>
<dbReference type="PANTHER" id="PTHR23253">
    <property type="entry name" value="EUKARYOTIC TRANSLATION INITIATION FACTOR 4 GAMMA"/>
    <property type="match status" value="1"/>
</dbReference>
<feature type="domain" description="MI" evidence="5">
    <location>
        <begin position="977"/>
        <end position="1098"/>
    </location>
</feature>
<evidence type="ECO:0000256" key="2">
    <source>
        <dbReference type="ARBA" id="ARBA00022540"/>
    </source>
</evidence>
<evidence type="ECO:0000313" key="7">
    <source>
        <dbReference type="Proteomes" id="UP000243579"/>
    </source>
</evidence>
<proteinExistence type="inferred from homology"/>
<keyword evidence="2 6" id="KW-0396">Initiation factor</keyword>
<evidence type="ECO:0000313" key="6">
    <source>
        <dbReference type="EMBL" id="OQR85956.1"/>
    </source>
</evidence>
<dbReference type="GO" id="GO:0003743">
    <property type="term" value="F:translation initiation factor activity"/>
    <property type="evidence" value="ECO:0007669"/>
    <property type="project" value="UniProtKB-KW"/>
</dbReference>
<feature type="compositionally biased region" description="Basic residues" evidence="4">
    <location>
        <begin position="245"/>
        <end position="254"/>
    </location>
</feature>
<feature type="compositionally biased region" description="Basic and acidic residues" evidence="4">
    <location>
        <begin position="132"/>
        <end position="163"/>
    </location>
</feature>
<dbReference type="STRING" id="1202772.A0A1V9YJV3"/>
<feature type="region of interest" description="Disordered" evidence="4">
    <location>
        <begin position="1"/>
        <end position="421"/>
    </location>
</feature>
<sequence>MAANRPKFKSSLAASLEKTEDEPSRSKLSRGQGKDDEHRVKPKRMVYAPKKDPTLEAPLPSRKFHSSLASSGDTETEPKAAEVANDTSAPVKAPFKSSLAAKIDDSKRSEEKRPEPKPARFKSSLNASLEAKPAHNEHPRSQSFKGRDRSAERHRGPGSHERQVSSSSNESKKGSILSRVGPKAEDSNHSRDRGPQRSAPRGSIDETHHHRDLRRSTSRSSMDETHPRRDLPRSTSRGSMDETHPRHRDLRRSASRSSIDEHSHHRDHPRSVSKGLADDHPHSNRRDRSNSGRRDSDPLRRQDTPPPAPQSLSRKSSFEQRGPTLQRHASSGSSLQRQASDVRKVTMTPTRSVDDDAERRRAAAESLRARFEARGRERAPDKPKGESPAEREKRTNEYYAKLNEEKPSKPRTEPFKSSLMQSMKSSLSSSLALSIAREPTQRLEKIRYTLQELQSLNRDFPRPADLGDMTVITLPPSPKTLARSAKAFAAKERGPIRRGAPRSQRGEAGGGRGGRDREYGGKKGGKGRRGKETPMPPLLDGPFEPLVKSEKRWVPSKEKAGVAATESVASVVKSLLNKLTRELFEKLTKSFCEIPLSDFGVLRTMITLIMDKALEEPNFAEVYADLCARLHAHTAALGKYKFLHPVQHAGASTWSWTAISSPSFPAFYGPYETIEACMSAAEPTSPPTPLDQLDVPSFYCTETHLLAVATKRIGAGYFVSAKLRASLTEDELLVGSFATAEAAVKAAVSCTTFKRLLVTRCQDEFDKWNVADKTQAAPATEEERLRANIAAKRAKARMLGNMRFIGELFKVELLAEHVVQTCLLKLLGLRLVTTEAQGLALQTIRMPDEEELEALCKMLATVGKKFDHAGVKTVMNGIIVRLVELSETPSLPSRTRFLLKDLLETRDYQWVPRRKELQQKTLEEVRKEAEKLQRLGKNAQHDDLVGKRKKTAHSSDQLAKQNSTLLLRAPAPLSPAAASSRIKGIVKEYLSARDADETRLCLQELPRSAHVEFVETALTTALEGKEAERAAAVDMLAALYETLDLGATEIQSALLNTLEFLDDLRIDIPMVHEYCAAVLGRLIVAGCFGLSWLQSVVGHLVDSGLAGLLLAEVLSVLEEESSLESVCAMVVREEVSVAAFLPEGASVEAYLKEQEIDMYFYDDEDDEEDEDDGLWQRLQLTVDEYVVVQDLNEVEACLKDLGPAEKLHPILIKVVLNMLCECKAPHRPVLVGLLQGLWECQTLSADDFSSALEWWLSSVFEDAEIDVPQAATYVAPVPAFLLASGGLSLQWLASTMSPLVRGVPSGLTAKFLHATLLELDGTVGQDATVNLVAGSGVTMIDVAQKPEDADKLTSWFR</sequence>
<dbReference type="GO" id="GO:0016281">
    <property type="term" value="C:eukaryotic translation initiation factor 4F complex"/>
    <property type="evidence" value="ECO:0007669"/>
    <property type="project" value="TreeGrafter"/>
</dbReference>